<dbReference type="GO" id="GO:0106418">
    <property type="term" value="F:UDP-N-acetylmuramate-L-alanyl-gamma-D-glutamyl-meso-2,6-diaminoheptanedioate ligase activity"/>
    <property type="evidence" value="ECO:0007669"/>
    <property type="project" value="UniProtKB-EC"/>
</dbReference>
<dbReference type="InterPro" id="IPR036615">
    <property type="entry name" value="Mur_ligase_C_dom_sf"/>
</dbReference>
<protein>
    <recommendedName>
        <fullName evidence="9">UDP-N-acetylmuramate:L-alanyl-gamma-D-glutamyl-meso-diaminopimelate ligase</fullName>
        <ecNumber evidence="9">6.3.2.45</ecNumber>
    </recommendedName>
</protein>
<dbReference type="GO" id="GO:0008360">
    <property type="term" value="P:regulation of cell shape"/>
    <property type="evidence" value="ECO:0007669"/>
    <property type="project" value="UniProtKB-KW"/>
</dbReference>
<evidence type="ECO:0000256" key="4">
    <source>
        <dbReference type="ARBA" id="ARBA00022840"/>
    </source>
</evidence>
<dbReference type="EMBL" id="JAHLFE010000185">
    <property type="protein sequence ID" value="MBU3844957.1"/>
    <property type="molecule type" value="Genomic_DNA"/>
</dbReference>
<dbReference type="EC" id="6.3.2.45" evidence="9"/>
<dbReference type="PANTHER" id="PTHR43445:SF5">
    <property type="entry name" value="UDP-N-ACETYLMURAMATE--L-ALANYL-GAMMA-D-GLUTAMYL-MESO-2,6-DIAMINOHEPTANDIOATE LIGASE"/>
    <property type="match status" value="1"/>
</dbReference>
<keyword evidence="2" id="KW-0132">Cell division</keyword>
<keyword evidence="4" id="KW-0067">ATP-binding</keyword>
<keyword evidence="1 13" id="KW-0436">Ligase</keyword>
<reference evidence="13" key="1">
    <citation type="journal article" date="2021" name="PeerJ">
        <title>Extensive microbial diversity within the chicken gut microbiome revealed by metagenomics and culture.</title>
        <authorList>
            <person name="Gilroy R."/>
            <person name="Ravi A."/>
            <person name="Getino M."/>
            <person name="Pursley I."/>
            <person name="Horton D.L."/>
            <person name="Alikhan N.F."/>
            <person name="Baker D."/>
            <person name="Gharbi K."/>
            <person name="Hall N."/>
            <person name="Watson M."/>
            <person name="Adriaenssens E.M."/>
            <person name="Foster-Nyarko E."/>
            <person name="Jarju S."/>
            <person name="Secka A."/>
            <person name="Antonio M."/>
            <person name="Oren A."/>
            <person name="Chaudhuri R.R."/>
            <person name="La Ragione R."/>
            <person name="Hildebrand F."/>
            <person name="Pallen M.J."/>
        </authorList>
    </citation>
    <scope>NUCLEOTIDE SEQUENCE</scope>
    <source>
        <strain evidence="13">378</strain>
    </source>
</reference>
<dbReference type="SUPFAM" id="SSF51984">
    <property type="entry name" value="MurCD N-terminal domain"/>
    <property type="match status" value="1"/>
</dbReference>
<dbReference type="SUPFAM" id="SSF53623">
    <property type="entry name" value="MurD-like peptide ligases, catalytic domain"/>
    <property type="match status" value="1"/>
</dbReference>
<dbReference type="GO" id="GO:0009252">
    <property type="term" value="P:peptidoglycan biosynthetic process"/>
    <property type="evidence" value="ECO:0007669"/>
    <property type="project" value="UniProtKB-UniRule"/>
</dbReference>
<evidence type="ECO:0000259" key="12">
    <source>
        <dbReference type="Pfam" id="PF08245"/>
    </source>
</evidence>
<evidence type="ECO:0000256" key="5">
    <source>
        <dbReference type="ARBA" id="ARBA00022960"/>
    </source>
</evidence>
<accession>A0A948THQ0</accession>
<dbReference type="GO" id="GO:0071555">
    <property type="term" value="P:cell wall organization"/>
    <property type="evidence" value="ECO:0007669"/>
    <property type="project" value="UniProtKB-KW"/>
</dbReference>
<dbReference type="AlphaFoldDB" id="A0A948THQ0"/>
<dbReference type="Pfam" id="PF02875">
    <property type="entry name" value="Mur_ligase_C"/>
    <property type="match status" value="1"/>
</dbReference>
<dbReference type="InterPro" id="IPR036565">
    <property type="entry name" value="Mur-like_cat_sf"/>
</dbReference>
<dbReference type="GO" id="GO:0005524">
    <property type="term" value="F:ATP binding"/>
    <property type="evidence" value="ECO:0007669"/>
    <property type="project" value="UniProtKB-KW"/>
</dbReference>
<feature type="domain" description="Mur ligase C-terminal" evidence="11">
    <location>
        <begin position="318"/>
        <end position="442"/>
    </location>
</feature>
<gene>
    <name evidence="13" type="primary">mpl</name>
    <name evidence="13" type="ORF">H9847_08885</name>
</gene>
<proteinExistence type="predicted"/>
<dbReference type="Gene3D" id="3.40.50.720">
    <property type="entry name" value="NAD(P)-binding Rossmann-like Domain"/>
    <property type="match status" value="1"/>
</dbReference>
<evidence type="ECO:0000313" key="14">
    <source>
        <dbReference type="Proteomes" id="UP000733611"/>
    </source>
</evidence>
<keyword evidence="5" id="KW-0133">Cell shape</keyword>
<dbReference type="InterPro" id="IPR013221">
    <property type="entry name" value="Mur_ligase_cen"/>
</dbReference>
<evidence type="ECO:0000313" key="13">
    <source>
        <dbReference type="EMBL" id="MBU3844957.1"/>
    </source>
</evidence>
<comment type="caution">
    <text evidence="13">The sequence shown here is derived from an EMBL/GenBank/DDBJ whole genome shotgun (WGS) entry which is preliminary data.</text>
</comment>
<dbReference type="InterPro" id="IPR050061">
    <property type="entry name" value="MurCDEF_pg_biosynth"/>
</dbReference>
<evidence type="ECO:0000256" key="7">
    <source>
        <dbReference type="ARBA" id="ARBA00023306"/>
    </source>
</evidence>
<dbReference type="Pfam" id="PF01225">
    <property type="entry name" value="Mur_ligase"/>
    <property type="match status" value="1"/>
</dbReference>
<feature type="domain" description="Mur ligase central" evidence="12">
    <location>
        <begin position="108"/>
        <end position="296"/>
    </location>
</feature>
<dbReference type="Gene3D" id="3.90.190.20">
    <property type="entry name" value="Mur ligase, C-terminal domain"/>
    <property type="match status" value="1"/>
</dbReference>
<evidence type="ECO:0000256" key="9">
    <source>
        <dbReference type="NCBIfam" id="TIGR01081"/>
    </source>
</evidence>
<evidence type="ECO:0000256" key="8">
    <source>
        <dbReference type="ARBA" id="ARBA00023316"/>
    </source>
</evidence>
<feature type="domain" description="Mur ligase N-terminal catalytic" evidence="10">
    <location>
        <begin position="2"/>
        <end position="99"/>
    </location>
</feature>
<dbReference type="SUPFAM" id="SSF53244">
    <property type="entry name" value="MurD-like peptide ligases, peptide-binding domain"/>
    <property type="match status" value="1"/>
</dbReference>
<keyword evidence="7" id="KW-0131">Cell cycle</keyword>
<name>A0A948THQ0_9GAMM</name>
<evidence type="ECO:0000256" key="6">
    <source>
        <dbReference type="ARBA" id="ARBA00022984"/>
    </source>
</evidence>
<dbReference type="Pfam" id="PF08245">
    <property type="entry name" value="Mur_ligase_M"/>
    <property type="match status" value="1"/>
</dbReference>
<keyword evidence="3" id="KW-0547">Nucleotide-binding</keyword>
<dbReference type="NCBIfam" id="TIGR01081">
    <property type="entry name" value="mpl"/>
    <property type="match status" value="1"/>
</dbReference>
<dbReference type="InterPro" id="IPR004101">
    <property type="entry name" value="Mur_ligase_C"/>
</dbReference>
<reference evidence="13" key="2">
    <citation type="submission" date="2021-04" db="EMBL/GenBank/DDBJ databases">
        <authorList>
            <person name="Gilroy R."/>
        </authorList>
    </citation>
    <scope>NUCLEOTIDE SEQUENCE</scope>
    <source>
        <strain evidence="13">378</strain>
    </source>
</reference>
<sequence length="461" mass="50990">MHIHILGICGTFMGGIALIAQHAGHKVTGSDQNVYPPMSDELQKAGIEIYQGYGAEQLDSKPDLIVVGNVMKRGMPVIERMLNERFNYVSGPGFLEEHYLRQKTVLAVSGTHGKTTTTAMLTWILEAAGLNPCFLVGGVPENFGYSARATDSEYFVIEADEYDCSFFDKRSKFVHYHPNVAIINNLEYDHADIFASVADIQKQFHQMVRIIPSEGTVIYPAHDANVQGVIDMGLWSHGLAVGADDCPYRFTLLAPDGSRFSLTDTSAPQGEQVYEVSLPCTGVHNAHNAFMAMLAAKRVGVDFTTSAQALQSFKMPKRRMELVGTIGDIHVYDDFAHHPTAIATTIDGLRQHLGPQKRIVCVFEPRSNSMKMGANREYLGAAFKEADEIFVYKPDIVHWDMSILQHDCPKPLHIVEHSTEELIAQVVKAVDEHTSVIVMSNGGFENVKGRLVEALQQRAAK</sequence>
<keyword evidence="8" id="KW-0961">Cell wall biogenesis/degradation</keyword>
<dbReference type="Proteomes" id="UP000733611">
    <property type="component" value="Unassembled WGS sequence"/>
</dbReference>
<evidence type="ECO:0000256" key="1">
    <source>
        <dbReference type="ARBA" id="ARBA00022598"/>
    </source>
</evidence>
<dbReference type="InterPro" id="IPR000713">
    <property type="entry name" value="Mur_ligase_N"/>
</dbReference>
<evidence type="ECO:0000256" key="3">
    <source>
        <dbReference type="ARBA" id="ARBA00022741"/>
    </source>
</evidence>
<evidence type="ECO:0000259" key="11">
    <source>
        <dbReference type="Pfam" id="PF02875"/>
    </source>
</evidence>
<dbReference type="Gene3D" id="3.40.1190.10">
    <property type="entry name" value="Mur-like, catalytic domain"/>
    <property type="match status" value="1"/>
</dbReference>
<dbReference type="PANTHER" id="PTHR43445">
    <property type="entry name" value="UDP-N-ACETYLMURAMATE--L-ALANINE LIGASE-RELATED"/>
    <property type="match status" value="1"/>
</dbReference>
<evidence type="ECO:0000259" key="10">
    <source>
        <dbReference type="Pfam" id="PF01225"/>
    </source>
</evidence>
<dbReference type="GO" id="GO:0051301">
    <property type="term" value="P:cell division"/>
    <property type="evidence" value="ECO:0007669"/>
    <property type="project" value="UniProtKB-KW"/>
</dbReference>
<dbReference type="InterPro" id="IPR005757">
    <property type="entry name" value="Mpl"/>
</dbReference>
<organism evidence="13 14">
    <name type="scientific">Candidatus Anaerobiospirillum pullicola</name>
    <dbReference type="NCBI Taxonomy" id="2838451"/>
    <lineage>
        <taxon>Bacteria</taxon>
        <taxon>Pseudomonadati</taxon>
        <taxon>Pseudomonadota</taxon>
        <taxon>Gammaproteobacteria</taxon>
        <taxon>Aeromonadales</taxon>
        <taxon>Succinivibrionaceae</taxon>
        <taxon>Anaerobiospirillum</taxon>
    </lineage>
</organism>
<evidence type="ECO:0000256" key="2">
    <source>
        <dbReference type="ARBA" id="ARBA00022618"/>
    </source>
</evidence>
<keyword evidence="6" id="KW-0573">Peptidoglycan synthesis</keyword>